<evidence type="ECO:0000313" key="2">
    <source>
        <dbReference type="EMBL" id="MFC3886631.1"/>
    </source>
</evidence>
<proteinExistence type="predicted"/>
<dbReference type="InterPro" id="IPR009081">
    <property type="entry name" value="PP-bd_ACP"/>
</dbReference>
<gene>
    <name evidence="2" type="ORF">ACFOU2_25295</name>
</gene>
<evidence type="ECO:0000259" key="1">
    <source>
        <dbReference type="PROSITE" id="PS50075"/>
    </source>
</evidence>
<dbReference type="InterPro" id="IPR036736">
    <property type="entry name" value="ACP-like_sf"/>
</dbReference>
<reference evidence="3" key="1">
    <citation type="journal article" date="2019" name="Int. J. Syst. Evol. Microbiol.">
        <title>The Global Catalogue of Microorganisms (GCM) 10K type strain sequencing project: providing services to taxonomists for standard genome sequencing and annotation.</title>
        <authorList>
            <consortium name="The Broad Institute Genomics Platform"/>
            <consortium name="The Broad Institute Genome Sequencing Center for Infectious Disease"/>
            <person name="Wu L."/>
            <person name="Ma J."/>
        </authorList>
    </citation>
    <scope>NUCLEOTIDE SEQUENCE [LARGE SCALE GENOMIC DNA]</scope>
    <source>
        <strain evidence="3">CCUG 61889</strain>
    </source>
</reference>
<keyword evidence="3" id="KW-1185">Reference proteome</keyword>
<sequence>MILEKLQEIFRDILDNEELVITEHTTRDDFEGWDSLATVSIIVAVSEEFNINIGVDEVEKFKNVKSIVNLIKSKME</sequence>
<feature type="domain" description="Carrier" evidence="1">
    <location>
        <begin position="1"/>
        <end position="75"/>
    </location>
</feature>
<dbReference type="Gene3D" id="1.10.1200.10">
    <property type="entry name" value="ACP-like"/>
    <property type="match status" value="1"/>
</dbReference>
<name>A0ABV8B8E9_9BACI</name>
<dbReference type="SUPFAM" id="SSF47336">
    <property type="entry name" value="ACP-like"/>
    <property type="match status" value="1"/>
</dbReference>
<dbReference type="Proteomes" id="UP001595752">
    <property type="component" value="Unassembled WGS sequence"/>
</dbReference>
<comment type="caution">
    <text evidence="2">The sequence shown here is derived from an EMBL/GenBank/DDBJ whole genome shotgun (WGS) entry which is preliminary data.</text>
</comment>
<dbReference type="Pfam" id="PF00550">
    <property type="entry name" value="PP-binding"/>
    <property type="match status" value="1"/>
</dbReference>
<evidence type="ECO:0000313" key="3">
    <source>
        <dbReference type="Proteomes" id="UP001595752"/>
    </source>
</evidence>
<dbReference type="EMBL" id="JBHRZT010000073">
    <property type="protein sequence ID" value="MFC3886631.1"/>
    <property type="molecule type" value="Genomic_DNA"/>
</dbReference>
<organism evidence="2 3">
    <name type="scientific">Bacillus songklensis</name>
    <dbReference type="NCBI Taxonomy" id="1069116"/>
    <lineage>
        <taxon>Bacteria</taxon>
        <taxon>Bacillati</taxon>
        <taxon>Bacillota</taxon>
        <taxon>Bacilli</taxon>
        <taxon>Bacillales</taxon>
        <taxon>Bacillaceae</taxon>
        <taxon>Bacillus</taxon>
    </lineage>
</organism>
<protein>
    <submittedName>
        <fullName evidence="2">Acyl carrier protein</fullName>
    </submittedName>
</protein>
<dbReference type="PROSITE" id="PS50075">
    <property type="entry name" value="CARRIER"/>
    <property type="match status" value="1"/>
</dbReference>
<dbReference type="RefSeq" id="WP_377919047.1">
    <property type="nucleotide sequence ID" value="NZ_JBHRZT010000073.1"/>
</dbReference>
<accession>A0ABV8B8E9</accession>